<dbReference type="PANTHER" id="PTHR16932">
    <property type="entry name" value="INTERFERON ALPHA-INDUCIBLE PROTEIN 27"/>
    <property type="match status" value="1"/>
</dbReference>
<accession>A0AAN8NN10</accession>
<comment type="subcellular location">
    <subcellularLocation>
        <location evidence="1">Membrane</location>
        <topology evidence="1">Multi-pass membrane protein</topology>
    </subcellularLocation>
</comment>
<protein>
    <submittedName>
        <fullName evidence="7">Uncharacterized protein</fullName>
    </submittedName>
</protein>
<evidence type="ECO:0000256" key="3">
    <source>
        <dbReference type="ARBA" id="ARBA00022692"/>
    </source>
</evidence>
<organism evidence="7 8">
    <name type="scientific">Arthrobotrys conoides</name>
    <dbReference type="NCBI Taxonomy" id="74498"/>
    <lineage>
        <taxon>Eukaryota</taxon>
        <taxon>Fungi</taxon>
        <taxon>Dikarya</taxon>
        <taxon>Ascomycota</taxon>
        <taxon>Pezizomycotina</taxon>
        <taxon>Orbiliomycetes</taxon>
        <taxon>Orbiliales</taxon>
        <taxon>Orbiliaceae</taxon>
        <taxon>Arthrobotrys</taxon>
    </lineage>
</organism>
<evidence type="ECO:0000313" key="7">
    <source>
        <dbReference type="EMBL" id="KAK6512933.1"/>
    </source>
</evidence>
<dbReference type="Pfam" id="PF06140">
    <property type="entry name" value="Ifi-6-16"/>
    <property type="match status" value="1"/>
</dbReference>
<feature type="transmembrane region" description="Helical" evidence="6">
    <location>
        <begin position="229"/>
        <end position="255"/>
    </location>
</feature>
<gene>
    <name evidence="7" type="ORF">TWF506_009095</name>
</gene>
<dbReference type="InterPro" id="IPR009311">
    <property type="entry name" value="IFI6/IFI27-like"/>
</dbReference>
<proteinExistence type="inferred from homology"/>
<keyword evidence="3 6" id="KW-0812">Transmembrane</keyword>
<evidence type="ECO:0000313" key="8">
    <source>
        <dbReference type="Proteomes" id="UP001307849"/>
    </source>
</evidence>
<name>A0AAN8NN10_9PEZI</name>
<dbReference type="InterPro" id="IPR038213">
    <property type="entry name" value="IFI6/IFI27-like_sf"/>
</dbReference>
<comment type="similarity">
    <text evidence="2">Belongs to the IFI6/IFI27 family.</text>
</comment>
<dbReference type="AlphaFoldDB" id="A0AAN8NN10"/>
<evidence type="ECO:0000256" key="6">
    <source>
        <dbReference type="SAM" id="Phobius"/>
    </source>
</evidence>
<sequence>MSGEKSPILVDTKEEEGASAFLLPEEAFFLTRESKPNDLILTSSEPPSYLPCGLKQYGSENFVKDYDKIPLQTRQEYVDKIISVMSKWDTTNERPRPLVFQLQESGEIILQPPPANMGGEKTSDEDEKYPSQYDPHFWIPESCLFGINDKEKTFRREFFAVGCLKYQILKGETVWQGFLGSQAQTLFEKGVYPSDMKELSHWRGILSYWSWEYVAEVNRKLKIKKGLNVAKNIAIGGIAVGGTIALTAILTPLILPAIGFGSAGVGAGSIAAGWQSAIGIVEAGSLFALCQSAGAGGAAGAAAVTAVALGGTGTVVAAGAVAGASAGFENNVLRDEDLFALFLQVVRKASQNTDDGSSKLESKL</sequence>
<keyword evidence="4 6" id="KW-1133">Transmembrane helix</keyword>
<dbReference type="Gene3D" id="6.10.110.10">
    <property type="match status" value="1"/>
</dbReference>
<comment type="caution">
    <text evidence="7">The sequence shown here is derived from an EMBL/GenBank/DDBJ whole genome shotgun (WGS) entry which is preliminary data.</text>
</comment>
<dbReference type="EMBL" id="JAVHJM010000006">
    <property type="protein sequence ID" value="KAK6512933.1"/>
    <property type="molecule type" value="Genomic_DNA"/>
</dbReference>
<evidence type="ECO:0000256" key="5">
    <source>
        <dbReference type="ARBA" id="ARBA00023136"/>
    </source>
</evidence>
<dbReference type="GO" id="GO:0016020">
    <property type="term" value="C:membrane"/>
    <property type="evidence" value="ECO:0007669"/>
    <property type="project" value="UniProtKB-SubCell"/>
</dbReference>
<keyword evidence="5 6" id="KW-0472">Membrane</keyword>
<reference evidence="7 8" key="1">
    <citation type="submission" date="2019-10" db="EMBL/GenBank/DDBJ databases">
        <authorList>
            <person name="Palmer J.M."/>
        </authorList>
    </citation>
    <scope>NUCLEOTIDE SEQUENCE [LARGE SCALE GENOMIC DNA]</scope>
    <source>
        <strain evidence="7 8">TWF506</strain>
    </source>
</reference>
<evidence type="ECO:0000256" key="1">
    <source>
        <dbReference type="ARBA" id="ARBA00004141"/>
    </source>
</evidence>
<dbReference type="PANTHER" id="PTHR16932:SF18">
    <property type="entry name" value="INTERFERON, ALPHA-INDUCIBLE PROTEIN 27-LIKE 2"/>
    <property type="match status" value="1"/>
</dbReference>
<keyword evidence="8" id="KW-1185">Reference proteome</keyword>
<evidence type="ECO:0000256" key="4">
    <source>
        <dbReference type="ARBA" id="ARBA00022989"/>
    </source>
</evidence>
<dbReference type="Proteomes" id="UP001307849">
    <property type="component" value="Unassembled WGS sequence"/>
</dbReference>
<evidence type="ECO:0000256" key="2">
    <source>
        <dbReference type="ARBA" id="ARBA00007262"/>
    </source>
</evidence>